<feature type="transmembrane region" description="Helical" evidence="1">
    <location>
        <begin position="94"/>
        <end position="115"/>
    </location>
</feature>
<evidence type="ECO:0000313" key="3">
    <source>
        <dbReference type="Proteomes" id="UP001526430"/>
    </source>
</evidence>
<keyword evidence="1" id="KW-0472">Membrane</keyword>
<evidence type="ECO:0000256" key="1">
    <source>
        <dbReference type="SAM" id="Phobius"/>
    </source>
</evidence>
<keyword evidence="1" id="KW-0812">Transmembrane</keyword>
<keyword evidence="1" id="KW-1133">Transmembrane helix</keyword>
<evidence type="ECO:0000313" key="2">
    <source>
        <dbReference type="EMBL" id="MCW8087826.1"/>
    </source>
</evidence>
<comment type="caution">
    <text evidence="2">The sequence shown here is derived from an EMBL/GenBank/DDBJ whole genome shotgun (WGS) entry which is preliminary data.</text>
</comment>
<gene>
    <name evidence="2" type="ORF">OF850_19655</name>
</gene>
<keyword evidence="3" id="KW-1185">Reference proteome</keyword>
<reference evidence="2 3" key="1">
    <citation type="submission" date="2022-10" db="EMBL/GenBank/DDBJ databases">
        <title>Roseococcus glaciei nov., sp. nov., isolated from glacier.</title>
        <authorList>
            <person name="Liu Q."/>
            <person name="Xin Y.-H."/>
        </authorList>
    </citation>
    <scope>NUCLEOTIDE SEQUENCE [LARGE SCALE GENOMIC DNA]</scope>
    <source>
        <strain evidence="2 3">MDT2-1-1</strain>
    </source>
</reference>
<dbReference type="EMBL" id="JAPFQI010000022">
    <property type="protein sequence ID" value="MCW8087826.1"/>
    <property type="molecule type" value="Genomic_DNA"/>
</dbReference>
<dbReference type="RefSeq" id="WP_301592032.1">
    <property type="nucleotide sequence ID" value="NZ_JAPFQI010000022.1"/>
</dbReference>
<dbReference type="Proteomes" id="UP001526430">
    <property type="component" value="Unassembled WGS sequence"/>
</dbReference>
<feature type="transmembrane region" description="Helical" evidence="1">
    <location>
        <begin position="21"/>
        <end position="42"/>
    </location>
</feature>
<accession>A0ABT3P0B4</accession>
<protein>
    <submittedName>
        <fullName evidence="2">Uncharacterized protein</fullName>
    </submittedName>
</protein>
<feature type="transmembrane region" description="Helical" evidence="1">
    <location>
        <begin position="121"/>
        <end position="139"/>
    </location>
</feature>
<name>A0ABT3P0B4_9PROT</name>
<proteinExistence type="predicted"/>
<organism evidence="2 3">
    <name type="scientific">Sabulicella glaciei</name>
    <dbReference type="NCBI Taxonomy" id="2984948"/>
    <lineage>
        <taxon>Bacteria</taxon>
        <taxon>Pseudomonadati</taxon>
        <taxon>Pseudomonadota</taxon>
        <taxon>Alphaproteobacteria</taxon>
        <taxon>Acetobacterales</taxon>
        <taxon>Acetobacteraceae</taxon>
        <taxon>Sabulicella</taxon>
    </lineage>
</organism>
<feature type="transmembrane region" description="Helical" evidence="1">
    <location>
        <begin position="54"/>
        <end position="74"/>
    </location>
</feature>
<sequence length="156" mass="16948">MDRFLLDRVFQPVADRTRGPELSIAIFGVSCLVGIFALALRWHDPAPWDLMDFIASAGQPTSGAFVAVLVQGILRRLKEGQANPIRTVLAVPRVALGITALVSLAAIVVTGFAVSPLRVANFAWIVLYVSGFYLASCRINPPRQREPRSHLAQQAA</sequence>